<dbReference type="GO" id="GO:0005179">
    <property type="term" value="F:hormone activity"/>
    <property type="evidence" value="ECO:0007669"/>
    <property type="project" value="UniProtKB-KW"/>
</dbReference>
<evidence type="ECO:0000256" key="2">
    <source>
        <dbReference type="ARBA" id="ARBA00008963"/>
    </source>
</evidence>
<dbReference type="GO" id="GO:1902025">
    <property type="term" value="P:nitrate import"/>
    <property type="evidence" value="ECO:0007669"/>
    <property type="project" value="TreeGrafter"/>
</dbReference>
<evidence type="ECO:0000256" key="3">
    <source>
        <dbReference type="ARBA" id="ARBA00022523"/>
    </source>
</evidence>
<keyword evidence="9" id="KW-1185">Reference proteome</keyword>
<keyword evidence="6" id="KW-0732">Signal</keyword>
<dbReference type="EMBL" id="PGOL01002114">
    <property type="protein sequence ID" value="PKI50465.1"/>
    <property type="molecule type" value="Genomic_DNA"/>
</dbReference>
<keyword evidence="3" id="KW-0052">Apoplast</keyword>
<dbReference type="InterPro" id="IPR033250">
    <property type="entry name" value="CEP"/>
</dbReference>
<dbReference type="GO" id="GO:0006995">
    <property type="term" value="P:cellular response to nitrogen starvation"/>
    <property type="evidence" value="ECO:0007669"/>
    <property type="project" value="UniProtKB-ARBA"/>
</dbReference>
<dbReference type="GO" id="GO:1901371">
    <property type="term" value="P:regulation of leaf morphogenesis"/>
    <property type="evidence" value="ECO:0007669"/>
    <property type="project" value="TreeGrafter"/>
</dbReference>
<dbReference type="GO" id="GO:2000280">
    <property type="term" value="P:regulation of root development"/>
    <property type="evidence" value="ECO:0007669"/>
    <property type="project" value="TreeGrafter"/>
</dbReference>
<dbReference type="PANTHER" id="PTHR33348:SF40">
    <property type="entry name" value="PRECURSOR OF CEP3"/>
    <property type="match status" value="1"/>
</dbReference>
<sequence>MAARAMHLLAWLSLLLVMSLQVQMIQGRQMRLAMHQKQSSNHYYPDSKSYKNLHDNSSNAAAVVTTPTLPSPNAAATMSTPPPPPSRSMDDFRPTAPGHSPGIGHSTHN</sequence>
<evidence type="ECO:0000256" key="5">
    <source>
        <dbReference type="ARBA" id="ARBA00022702"/>
    </source>
</evidence>
<dbReference type="AlphaFoldDB" id="A0A2I0J2K3"/>
<keyword evidence="5" id="KW-0372">Hormone</keyword>
<dbReference type="PANTHER" id="PTHR33348">
    <property type="entry name" value="PRECURSOR OF CEP5"/>
    <property type="match status" value="1"/>
</dbReference>
<dbReference type="GO" id="GO:0048364">
    <property type="term" value="P:root development"/>
    <property type="evidence" value="ECO:0007669"/>
    <property type="project" value="InterPro"/>
</dbReference>
<dbReference type="OrthoDB" id="1746693at2759"/>
<protein>
    <submittedName>
        <fullName evidence="8">Uncharacterized protein</fullName>
    </submittedName>
</protein>
<evidence type="ECO:0000256" key="6">
    <source>
        <dbReference type="ARBA" id="ARBA00022729"/>
    </source>
</evidence>
<dbReference type="GeneID" id="116212126"/>
<comment type="subcellular location">
    <subcellularLocation>
        <location evidence="1">Secreted</location>
        <location evidence="1">Extracellular space</location>
        <location evidence="1">Apoplast</location>
    </subcellularLocation>
</comment>
<organism evidence="8 9">
    <name type="scientific">Punica granatum</name>
    <name type="common">Pomegranate</name>
    <dbReference type="NCBI Taxonomy" id="22663"/>
    <lineage>
        <taxon>Eukaryota</taxon>
        <taxon>Viridiplantae</taxon>
        <taxon>Streptophyta</taxon>
        <taxon>Embryophyta</taxon>
        <taxon>Tracheophyta</taxon>
        <taxon>Spermatophyta</taxon>
        <taxon>Magnoliopsida</taxon>
        <taxon>eudicotyledons</taxon>
        <taxon>Gunneridae</taxon>
        <taxon>Pentapetalae</taxon>
        <taxon>rosids</taxon>
        <taxon>malvids</taxon>
        <taxon>Myrtales</taxon>
        <taxon>Lythraceae</taxon>
        <taxon>Punica</taxon>
    </lineage>
</organism>
<proteinExistence type="inferred from homology"/>
<dbReference type="Proteomes" id="UP000233551">
    <property type="component" value="Unassembled WGS sequence"/>
</dbReference>
<accession>A0A2I0J2K3</accession>
<evidence type="ECO:0000313" key="9">
    <source>
        <dbReference type="Proteomes" id="UP000233551"/>
    </source>
</evidence>
<keyword evidence="4" id="KW-0964">Secreted</keyword>
<keyword evidence="7" id="KW-0379">Hydroxylation</keyword>
<comment type="similarity">
    <text evidence="2">Belongs to the C-terminally encoded plant signaling peptide (CEP) family.</text>
</comment>
<reference evidence="8 9" key="1">
    <citation type="submission" date="2017-11" db="EMBL/GenBank/DDBJ databases">
        <title>De-novo sequencing of pomegranate (Punica granatum L.) genome.</title>
        <authorList>
            <person name="Akparov Z."/>
            <person name="Amiraslanov A."/>
            <person name="Hajiyeva S."/>
            <person name="Abbasov M."/>
            <person name="Kaur K."/>
            <person name="Hamwieh A."/>
            <person name="Solovyev V."/>
            <person name="Salamov A."/>
            <person name="Braich B."/>
            <person name="Kosarev P."/>
            <person name="Mahmoud A."/>
            <person name="Hajiyev E."/>
            <person name="Babayeva S."/>
            <person name="Izzatullayeva V."/>
            <person name="Mammadov A."/>
            <person name="Mammadov A."/>
            <person name="Sharifova S."/>
            <person name="Ojaghi J."/>
            <person name="Eynullazada K."/>
            <person name="Bayramov B."/>
            <person name="Abdulazimova A."/>
            <person name="Shahmuradov I."/>
        </authorList>
    </citation>
    <scope>NUCLEOTIDE SEQUENCE [LARGE SCALE GENOMIC DNA]</scope>
    <source>
        <strain evidence="9">cv. AG2017</strain>
        <tissue evidence="8">Leaf</tissue>
    </source>
</reference>
<dbReference type="GO" id="GO:0048046">
    <property type="term" value="C:apoplast"/>
    <property type="evidence" value="ECO:0007669"/>
    <property type="project" value="UniProtKB-SubCell"/>
</dbReference>
<name>A0A2I0J2K3_PUNGR</name>
<evidence type="ECO:0000256" key="1">
    <source>
        <dbReference type="ARBA" id="ARBA00004271"/>
    </source>
</evidence>
<comment type="caution">
    <text evidence="8">The sequence shown here is derived from an EMBL/GenBank/DDBJ whole genome shotgun (WGS) entry which is preliminary data.</text>
</comment>
<evidence type="ECO:0000313" key="8">
    <source>
        <dbReference type="EMBL" id="PKI50465.1"/>
    </source>
</evidence>
<gene>
    <name evidence="8" type="ORF">CRG98_029148</name>
</gene>
<evidence type="ECO:0000256" key="4">
    <source>
        <dbReference type="ARBA" id="ARBA00022525"/>
    </source>
</evidence>
<evidence type="ECO:0000256" key="7">
    <source>
        <dbReference type="ARBA" id="ARBA00023278"/>
    </source>
</evidence>